<reference evidence="2 5" key="2">
    <citation type="submission" date="2020-08" db="EMBL/GenBank/DDBJ databases">
        <title>Amycolatopsis echigonensis JCM 21831.</title>
        <authorList>
            <person name="Tedsree N."/>
            <person name="Kuncharoen N."/>
            <person name="Likhitwitayawuid K."/>
            <person name="Tanasupawat S."/>
        </authorList>
    </citation>
    <scope>NUCLEOTIDE SEQUENCE [LARGE SCALE GENOMIC DNA]</scope>
    <source>
        <strain evidence="2 5">JCM 21831</strain>
    </source>
</reference>
<evidence type="ECO:0000256" key="1">
    <source>
        <dbReference type="SAM" id="MobiDB-lite"/>
    </source>
</evidence>
<keyword evidence="4" id="KW-1185">Reference proteome</keyword>
<evidence type="ECO:0000313" key="4">
    <source>
        <dbReference type="Proteomes" id="UP000233750"/>
    </source>
</evidence>
<organism evidence="3 4">
    <name type="scientific">Amycolatopsis echigonensis</name>
    <dbReference type="NCBI Taxonomy" id="2576905"/>
    <lineage>
        <taxon>Bacteria</taxon>
        <taxon>Bacillati</taxon>
        <taxon>Actinomycetota</taxon>
        <taxon>Actinomycetes</taxon>
        <taxon>Pseudonocardiales</taxon>
        <taxon>Pseudonocardiaceae</taxon>
        <taxon>Amycolatopsis</taxon>
    </lineage>
</organism>
<accession>A0A8E1W7A0</accession>
<dbReference type="RefSeq" id="WP_101436299.1">
    <property type="nucleotide sequence ID" value="NZ_JACJHR010000105.1"/>
</dbReference>
<evidence type="ECO:0000313" key="5">
    <source>
        <dbReference type="Proteomes" id="UP000550260"/>
    </source>
</evidence>
<dbReference type="OrthoDB" id="9853529at2"/>
<comment type="caution">
    <text evidence="3">The sequence shown here is derived from an EMBL/GenBank/DDBJ whole genome shotgun (WGS) entry which is preliminary data.</text>
</comment>
<dbReference type="Proteomes" id="UP000233750">
    <property type="component" value="Unassembled WGS sequence"/>
</dbReference>
<protein>
    <submittedName>
        <fullName evidence="3">Uncharacterized protein</fullName>
    </submittedName>
</protein>
<accession>A0A2N3WF19</accession>
<proteinExistence type="predicted"/>
<dbReference type="Proteomes" id="UP000550260">
    <property type="component" value="Unassembled WGS sequence"/>
</dbReference>
<sequence length="135" mass="14600">MVHFLLLCSHTRCLDEIGDAEIAELVENPQSIPRYVWCDHCVTWQPVAELVTASPAADNASDSGESADTEPVADVSAAEGNAHTALPCPRLEQNAGTADDAEPRPGADSADSPEPSTRRTTGRHRRFSRSEQYAR</sequence>
<feature type="region of interest" description="Disordered" evidence="1">
    <location>
        <begin position="54"/>
        <end position="135"/>
    </location>
</feature>
<name>A0A2N3WF19_9PSEU</name>
<evidence type="ECO:0000313" key="3">
    <source>
        <dbReference type="EMBL" id="PKV92480.1"/>
    </source>
</evidence>
<gene>
    <name evidence="3" type="ORF">ATK30_3285</name>
    <name evidence="2" type="ORF">H5411_40890</name>
</gene>
<dbReference type="AlphaFoldDB" id="A0A2N3WF19"/>
<reference evidence="3 4" key="1">
    <citation type="submission" date="2017-12" db="EMBL/GenBank/DDBJ databases">
        <title>Sequencing the genomes of 1000 Actinobacteria strains.</title>
        <authorList>
            <person name="Klenk H.-P."/>
        </authorList>
    </citation>
    <scope>NUCLEOTIDE SEQUENCE [LARGE SCALE GENOMIC DNA]</scope>
    <source>
        <strain evidence="3 4">DSM 45165</strain>
    </source>
</reference>
<evidence type="ECO:0000313" key="2">
    <source>
        <dbReference type="EMBL" id="MBB2505465.1"/>
    </source>
</evidence>
<dbReference type="EMBL" id="JACJHR010000105">
    <property type="protein sequence ID" value="MBB2505465.1"/>
    <property type="molecule type" value="Genomic_DNA"/>
</dbReference>
<dbReference type="EMBL" id="PJMY01000003">
    <property type="protein sequence ID" value="PKV92480.1"/>
    <property type="molecule type" value="Genomic_DNA"/>
</dbReference>